<organism evidence="2 3">
    <name type="scientific">Haemonchus contortus</name>
    <name type="common">Barber pole worm</name>
    <dbReference type="NCBI Taxonomy" id="6289"/>
    <lineage>
        <taxon>Eukaryota</taxon>
        <taxon>Metazoa</taxon>
        <taxon>Ecdysozoa</taxon>
        <taxon>Nematoda</taxon>
        <taxon>Chromadorea</taxon>
        <taxon>Rhabditida</taxon>
        <taxon>Rhabditina</taxon>
        <taxon>Rhabditomorpha</taxon>
        <taxon>Strongyloidea</taxon>
        <taxon>Trichostrongylidae</taxon>
        <taxon>Haemonchus</taxon>
    </lineage>
</organism>
<evidence type="ECO:0000313" key="2">
    <source>
        <dbReference type="Proteomes" id="UP000025227"/>
    </source>
</evidence>
<dbReference type="GO" id="GO:0031261">
    <property type="term" value="C:DNA replication preinitiation complex"/>
    <property type="evidence" value="ECO:0007669"/>
    <property type="project" value="TreeGrafter"/>
</dbReference>
<accession>A0A7I4YCQ7</accession>
<name>A0A7I4YCQ7_HAECO</name>
<dbReference type="AlphaFoldDB" id="A0A7I4YCQ7"/>
<reference evidence="3" key="1">
    <citation type="submission" date="2020-12" db="UniProtKB">
        <authorList>
            <consortium name="WormBaseParasite"/>
        </authorList>
    </citation>
    <scope>IDENTIFICATION</scope>
    <source>
        <strain evidence="3">MHco3</strain>
    </source>
</reference>
<evidence type="ECO:0000259" key="1">
    <source>
        <dbReference type="Pfam" id="PF07034"/>
    </source>
</evidence>
<dbReference type="PANTHER" id="PTHR12748:SF0">
    <property type="entry name" value="ORIGIN RECOGNITION COMPLEX SUBUNIT 3"/>
    <property type="match status" value="1"/>
</dbReference>
<dbReference type="GO" id="GO:0006270">
    <property type="term" value="P:DNA replication initiation"/>
    <property type="evidence" value="ECO:0007669"/>
    <property type="project" value="TreeGrafter"/>
</dbReference>
<dbReference type="OrthoDB" id="5850775at2759"/>
<dbReference type="PANTHER" id="PTHR12748">
    <property type="entry name" value="ORIGIN RECOGNITION COMPLEX SUBUNIT 3"/>
    <property type="match status" value="1"/>
</dbReference>
<protein>
    <submittedName>
        <fullName evidence="3">ORC3_N domain-containing protein</fullName>
    </submittedName>
</protein>
<dbReference type="OMA" id="YPATWRN"/>
<dbReference type="GO" id="GO:0005656">
    <property type="term" value="C:nuclear pre-replicative complex"/>
    <property type="evidence" value="ECO:0007669"/>
    <property type="project" value="TreeGrafter"/>
</dbReference>
<dbReference type="GO" id="GO:0005664">
    <property type="term" value="C:nuclear origin of replication recognition complex"/>
    <property type="evidence" value="ECO:0007669"/>
    <property type="project" value="InterPro"/>
</dbReference>
<evidence type="ECO:0000313" key="3">
    <source>
        <dbReference type="WBParaSite" id="HCON_00082580-00001"/>
    </source>
</evidence>
<dbReference type="WBParaSite" id="HCON_00082580-00001">
    <property type="protein sequence ID" value="HCON_00082580-00001"/>
    <property type="gene ID" value="HCON_00082580"/>
</dbReference>
<dbReference type="Proteomes" id="UP000025227">
    <property type="component" value="Unplaced"/>
</dbReference>
<dbReference type="InterPro" id="IPR045667">
    <property type="entry name" value="ORC3_N"/>
</dbReference>
<proteinExistence type="predicted"/>
<sequence>MSSFSYSRGSGGILSLKTFGLPHNGDERKSHAISPKDLAIIEKFDNVIDEVVRELFDEVLDKIVGFFNNEVGTSHHRNKAHAKVTPRKLMMAIVRCNISDVGRITDGVMNRLQGEIGNTVALKPGDTNVFSVVDKLRSNSGKEKQLLIVEQAESLSPNILNGLFYALSSLTSNIRILLCLRMSTKRATFFSALSRRALSSLDVKCFSLSSSEKVFDRLVSAVLLNPTFTHLKIEPSFARFLRSSFFRDDFSITFVKKSLRFALMQQLWRIQKLDTSNESSKKFTNGMEDYMNVLTFLHACLFGSEERPQQFPSSSLLKLHEDVQLDGFLERTDASSEYKEWLQSLRHSSDEELSELLRRKEIAKYDIKIESVNTSDEAPGKSRQSSEKVLEKTSVLRLKEMMRERISAAHRNPQALARQKAVKNMENLLRSVLRPVSSLPNSSNFLIGTNTTHSLAPDVVQHIEESIISQKGELLSIAVLALLKQGRWKTVALSEWGKTFAADCIAEHADVDETQIEAMFFACVGQLEVMGIVRGSSDHETPSVTIAHHVLNSVV</sequence>
<keyword evidence="2" id="KW-1185">Reference proteome</keyword>
<dbReference type="InterPro" id="IPR020795">
    <property type="entry name" value="ORC3"/>
</dbReference>
<dbReference type="GO" id="GO:0003688">
    <property type="term" value="F:DNA replication origin binding"/>
    <property type="evidence" value="ECO:0007669"/>
    <property type="project" value="TreeGrafter"/>
</dbReference>
<dbReference type="Pfam" id="PF07034">
    <property type="entry name" value="ORC3_N"/>
    <property type="match status" value="1"/>
</dbReference>
<feature type="domain" description="Origin recognition complex subunit 3 N-terminal" evidence="1">
    <location>
        <begin position="142"/>
        <end position="266"/>
    </location>
</feature>